<comment type="caution">
    <text evidence="1">The sequence shown here is derived from an EMBL/GenBank/DDBJ whole genome shotgun (WGS) entry which is preliminary data.</text>
</comment>
<keyword evidence="2" id="KW-1185">Reference proteome</keyword>
<protein>
    <submittedName>
        <fullName evidence="1">Uncharacterized protein</fullName>
    </submittedName>
</protein>
<proteinExistence type="predicted"/>
<gene>
    <name evidence="1" type="ORF">QFC24_000604</name>
</gene>
<name>A0ACC2XXL9_9TREE</name>
<organism evidence="1 2">
    <name type="scientific">Naganishia onofrii</name>
    <dbReference type="NCBI Taxonomy" id="1851511"/>
    <lineage>
        <taxon>Eukaryota</taxon>
        <taxon>Fungi</taxon>
        <taxon>Dikarya</taxon>
        <taxon>Basidiomycota</taxon>
        <taxon>Agaricomycotina</taxon>
        <taxon>Tremellomycetes</taxon>
        <taxon>Filobasidiales</taxon>
        <taxon>Filobasidiaceae</taxon>
        <taxon>Naganishia</taxon>
    </lineage>
</organism>
<evidence type="ECO:0000313" key="2">
    <source>
        <dbReference type="Proteomes" id="UP001234202"/>
    </source>
</evidence>
<dbReference type="Proteomes" id="UP001234202">
    <property type="component" value="Unassembled WGS sequence"/>
</dbReference>
<sequence>MKEDINDNAASSSSSNYGQLPSMPTSTSPSTEHLPPISALFPPLDLPPADPEDYQPPYTDQTCFSWCVQSNHRRNADYLPTCRTICFNVDKKVNSGDDDPRRDLLLGRKRSIKGKERADGEDEAYSTAARRRIRQWIAERELVLFRGDLEGMQEVQTTNKHTAYNDTLRGQTQNNTLPPEDIEHVETATSKQQKQRPPIKRKFDDDEWSIERRKIGDGRAVIIPFRDILLTPYYATVARFDRLLQPSYRLITVYFNSFTDGTQERFMKMAWKSVINGDGIETGYKLVGKVREGWQKRWAEAERRLEAREKEKERLREEASRRGKDI</sequence>
<evidence type="ECO:0000313" key="1">
    <source>
        <dbReference type="EMBL" id="KAJ9128311.1"/>
    </source>
</evidence>
<dbReference type="EMBL" id="JASBWV010000001">
    <property type="protein sequence ID" value="KAJ9128311.1"/>
    <property type="molecule type" value="Genomic_DNA"/>
</dbReference>
<reference evidence="1" key="1">
    <citation type="submission" date="2023-04" db="EMBL/GenBank/DDBJ databases">
        <title>Draft Genome sequencing of Naganishia species isolated from polar environments using Oxford Nanopore Technology.</title>
        <authorList>
            <person name="Leo P."/>
            <person name="Venkateswaran K."/>
        </authorList>
    </citation>
    <scope>NUCLEOTIDE SEQUENCE</scope>
    <source>
        <strain evidence="1">DBVPG 5303</strain>
    </source>
</reference>
<accession>A0ACC2XXL9</accession>